<protein>
    <submittedName>
        <fullName evidence="1">Uncharacterized protein</fullName>
    </submittedName>
</protein>
<sequence length="106" mass="12713">MEKTTNIDFPNYSKSFAIIERQKSNSIENKLTPIVRKHLIKSKWIYDDQNPDFYVNIAYDERYQSLQLSLLETKDLRCIWQGKIFELPATKHDFQMERIVYSAFSK</sequence>
<evidence type="ECO:0000313" key="1">
    <source>
        <dbReference type="EMBL" id="AWW00357.1"/>
    </source>
</evidence>
<dbReference type="Gene3D" id="3.30.160.670">
    <property type="match status" value="1"/>
</dbReference>
<accession>A0A2Z4GGJ3</accession>
<name>A0A2Z4GGJ3_9BACT</name>
<dbReference type="KEGG" id="als:DJ013_20140"/>
<evidence type="ECO:0000313" key="2">
    <source>
        <dbReference type="Proteomes" id="UP000249873"/>
    </source>
</evidence>
<dbReference type="Proteomes" id="UP000249873">
    <property type="component" value="Chromosome"/>
</dbReference>
<proteinExistence type="predicted"/>
<reference evidence="1 2" key="1">
    <citation type="submission" date="2018-05" db="EMBL/GenBank/DDBJ databases">
        <title>Complete genome sequence of Arcticibacterium luteifluviistationis SM1504T, a cytophagaceae bacterium isolated from Arctic surface seawater.</title>
        <authorList>
            <person name="Li Y."/>
            <person name="Qin Q.-L."/>
        </authorList>
    </citation>
    <scope>NUCLEOTIDE SEQUENCE [LARGE SCALE GENOMIC DNA]</scope>
    <source>
        <strain evidence="1 2">SM1504</strain>
    </source>
</reference>
<gene>
    <name evidence="1" type="ORF">DJ013_20140</name>
</gene>
<keyword evidence="2" id="KW-1185">Reference proteome</keyword>
<dbReference type="EMBL" id="CP029480">
    <property type="protein sequence ID" value="AWW00357.1"/>
    <property type="molecule type" value="Genomic_DNA"/>
</dbReference>
<dbReference type="AlphaFoldDB" id="A0A2Z4GGJ3"/>
<organism evidence="1 2">
    <name type="scientific">Arcticibacterium luteifluviistationis</name>
    <dbReference type="NCBI Taxonomy" id="1784714"/>
    <lineage>
        <taxon>Bacteria</taxon>
        <taxon>Pseudomonadati</taxon>
        <taxon>Bacteroidota</taxon>
        <taxon>Cytophagia</taxon>
        <taxon>Cytophagales</taxon>
        <taxon>Leadbetterellaceae</taxon>
        <taxon>Arcticibacterium</taxon>
    </lineage>
</organism>